<feature type="domain" description="Peptidoglycan recognition protein family" evidence="4">
    <location>
        <begin position="5"/>
        <end position="135"/>
    </location>
</feature>
<evidence type="ECO:0000256" key="2">
    <source>
        <dbReference type="SAM" id="Phobius"/>
    </source>
</evidence>
<sequence length="221" mass="23953">MRTITTIIIHCSATHPEWMAGKRTSEKVAEIRRWHVEDRGWADIGYNYVIDRDGTVAIGRDRDHDGDTFEEIGAHTKGHNAKSLGICLIGGHGSASTDAFSSNFTKDQDAALRGLIARIEGQLGDLAIAGHNDFAAKACPGFKVDRWLKGAPPVRSSLVQSDMLKASAVIKVAQVGTPLVGMIAGIPWQTILVLCVFSAIALAATGVIDIERIRKWRQGDR</sequence>
<dbReference type="InterPro" id="IPR002502">
    <property type="entry name" value="Amidase_domain"/>
</dbReference>
<evidence type="ECO:0000313" key="5">
    <source>
        <dbReference type="EMBL" id="MBM2357331.1"/>
    </source>
</evidence>
<proteinExistence type="inferred from homology"/>
<dbReference type="Proteomes" id="UP000809337">
    <property type="component" value="Unassembled WGS sequence"/>
</dbReference>
<comment type="caution">
    <text evidence="5">The sequence shown here is derived from an EMBL/GenBank/DDBJ whole genome shotgun (WGS) entry which is preliminary data.</text>
</comment>
<dbReference type="GO" id="GO:0008745">
    <property type="term" value="F:N-acetylmuramoyl-L-alanine amidase activity"/>
    <property type="evidence" value="ECO:0007669"/>
    <property type="project" value="InterPro"/>
</dbReference>
<dbReference type="CDD" id="cd06583">
    <property type="entry name" value="PGRP"/>
    <property type="match status" value="1"/>
</dbReference>
<dbReference type="GO" id="GO:0009253">
    <property type="term" value="P:peptidoglycan catabolic process"/>
    <property type="evidence" value="ECO:0007669"/>
    <property type="project" value="InterPro"/>
</dbReference>
<gene>
    <name evidence="5" type="ORF">JQX14_22535</name>
</gene>
<accession>A0A9Q2NUR6</accession>
<dbReference type="Pfam" id="PF01510">
    <property type="entry name" value="Amidase_2"/>
    <property type="match status" value="1"/>
</dbReference>
<keyword evidence="2" id="KW-1133">Transmembrane helix</keyword>
<dbReference type="SMART" id="SM00701">
    <property type="entry name" value="PGRP"/>
    <property type="match status" value="1"/>
</dbReference>
<dbReference type="PANTHER" id="PTHR11022">
    <property type="entry name" value="PEPTIDOGLYCAN RECOGNITION PROTEIN"/>
    <property type="match status" value="1"/>
</dbReference>
<dbReference type="EMBL" id="JAFBWN010000034">
    <property type="protein sequence ID" value="MBM2357331.1"/>
    <property type="molecule type" value="Genomic_DNA"/>
</dbReference>
<evidence type="ECO:0000259" key="3">
    <source>
        <dbReference type="SMART" id="SM00644"/>
    </source>
</evidence>
<dbReference type="SMART" id="SM00644">
    <property type="entry name" value="Ami_2"/>
    <property type="match status" value="1"/>
</dbReference>
<dbReference type="GO" id="GO:0008270">
    <property type="term" value="F:zinc ion binding"/>
    <property type="evidence" value="ECO:0007669"/>
    <property type="project" value="InterPro"/>
</dbReference>
<dbReference type="RefSeq" id="WP_231036051.1">
    <property type="nucleotide sequence ID" value="NZ_JAJNGX010000034.1"/>
</dbReference>
<dbReference type="SUPFAM" id="SSF55846">
    <property type="entry name" value="N-acetylmuramoyl-L-alanine amidase-like"/>
    <property type="match status" value="1"/>
</dbReference>
<dbReference type="InterPro" id="IPR036505">
    <property type="entry name" value="Amidase/PGRP_sf"/>
</dbReference>
<evidence type="ECO:0000313" key="6">
    <source>
        <dbReference type="Proteomes" id="UP000809337"/>
    </source>
</evidence>
<comment type="similarity">
    <text evidence="1">Belongs to the N-acetylmuramoyl-L-alanine amidase 2 family.</text>
</comment>
<dbReference type="PANTHER" id="PTHR11022:SF41">
    <property type="entry name" value="PEPTIDOGLYCAN-RECOGNITION PROTEIN LC-RELATED"/>
    <property type="match status" value="1"/>
</dbReference>
<dbReference type="InterPro" id="IPR015510">
    <property type="entry name" value="PGRP"/>
</dbReference>
<dbReference type="Gene3D" id="3.40.80.10">
    <property type="entry name" value="Peptidoglycan recognition protein-like"/>
    <property type="match status" value="1"/>
</dbReference>
<feature type="domain" description="N-acetylmuramoyl-L-alanine amidase" evidence="3">
    <location>
        <begin position="1"/>
        <end position="141"/>
    </location>
</feature>
<dbReference type="InterPro" id="IPR006619">
    <property type="entry name" value="PGRP_domain_met/bac"/>
</dbReference>
<organism evidence="5 6">
    <name type="scientific">Pseudosulfitobacter pseudonitzschiae</name>
    <dbReference type="NCBI Taxonomy" id="1402135"/>
    <lineage>
        <taxon>Bacteria</taxon>
        <taxon>Pseudomonadati</taxon>
        <taxon>Pseudomonadota</taxon>
        <taxon>Alphaproteobacteria</taxon>
        <taxon>Rhodobacterales</taxon>
        <taxon>Roseobacteraceae</taxon>
        <taxon>Pseudosulfitobacter</taxon>
    </lineage>
</organism>
<protein>
    <submittedName>
        <fullName evidence="5">N-acetylmuramoyl-L-alanine amidase</fullName>
    </submittedName>
</protein>
<keyword evidence="2" id="KW-0812">Transmembrane</keyword>
<evidence type="ECO:0000256" key="1">
    <source>
        <dbReference type="ARBA" id="ARBA00007553"/>
    </source>
</evidence>
<reference evidence="5" key="1">
    <citation type="submission" date="2021-01" db="EMBL/GenBank/DDBJ databases">
        <title>Diatom-associated Roseobacters Show Island Model of Population Structure.</title>
        <authorList>
            <person name="Qu L."/>
            <person name="Feng X."/>
            <person name="Chen Y."/>
            <person name="Li L."/>
            <person name="Wang X."/>
            <person name="Hu Z."/>
            <person name="Wang H."/>
            <person name="Luo H."/>
        </authorList>
    </citation>
    <scope>NUCLEOTIDE SEQUENCE</scope>
    <source>
        <strain evidence="5">SM26-45</strain>
    </source>
</reference>
<dbReference type="AlphaFoldDB" id="A0A9Q2NUR6"/>
<evidence type="ECO:0000259" key="4">
    <source>
        <dbReference type="SMART" id="SM00701"/>
    </source>
</evidence>
<name>A0A9Q2NUR6_9RHOB</name>
<keyword evidence="2" id="KW-0472">Membrane</keyword>
<feature type="transmembrane region" description="Helical" evidence="2">
    <location>
        <begin position="186"/>
        <end position="208"/>
    </location>
</feature>